<gene>
    <name evidence="1" type="ORF">EYF80_045850</name>
</gene>
<keyword evidence="2" id="KW-1185">Reference proteome</keyword>
<dbReference type="AlphaFoldDB" id="A0A4Z2FSQ4"/>
<sequence>MCPESCVRRASEDKIWDGRNIEYYDVRQPTRIDNDADARRLASGAFDAHAVRTQTHSAAAADVLGRPALQRAELPVLIETLNRYGVSSSLRCLSDGFRSSGYELER</sequence>
<proteinExistence type="predicted"/>
<evidence type="ECO:0000313" key="1">
    <source>
        <dbReference type="EMBL" id="TNN43965.1"/>
    </source>
</evidence>
<dbReference type="Proteomes" id="UP000314294">
    <property type="component" value="Unassembled WGS sequence"/>
</dbReference>
<organism evidence="1 2">
    <name type="scientific">Liparis tanakae</name>
    <name type="common">Tanaka's snailfish</name>
    <dbReference type="NCBI Taxonomy" id="230148"/>
    <lineage>
        <taxon>Eukaryota</taxon>
        <taxon>Metazoa</taxon>
        <taxon>Chordata</taxon>
        <taxon>Craniata</taxon>
        <taxon>Vertebrata</taxon>
        <taxon>Euteleostomi</taxon>
        <taxon>Actinopterygii</taxon>
        <taxon>Neopterygii</taxon>
        <taxon>Teleostei</taxon>
        <taxon>Neoteleostei</taxon>
        <taxon>Acanthomorphata</taxon>
        <taxon>Eupercaria</taxon>
        <taxon>Perciformes</taxon>
        <taxon>Cottioidei</taxon>
        <taxon>Cottales</taxon>
        <taxon>Liparidae</taxon>
        <taxon>Liparis</taxon>
    </lineage>
</organism>
<dbReference type="EMBL" id="SRLO01000934">
    <property type="protein sequence ID" value="TNN43965.1"/>
    <property type="molecule type" value="Genomic_DNA"/>
</dbReference>
<accession>A0A4Z2FSQ4</accession>
<comment type="caution">
    <text evidence="1">The sequence shown here is derived from an EMBL/GenBank/DDBJ whole genome shotgun (WGS) entry which is preliminary data.</text>
</comment>
<protein>
    <submittedName>
        <fullName evidence="1">Uncharacterized protein</fullName>
    </submittedName>
</protein>
<evidence type="ECO:0000313" key="2">
    <source>
        <dbReference type="Proteomes" id="UP000314294"/>
    </source>
</evidence>
<reference evidence="1 2" key="1">
    <citation type="submission" date="2019-03" db="EMBL/GenBank/DDBJ databases">
        <title>First draft genome of Liparis tanakae, snailfish: a comprehensive survey of snailfish specific genes.</title>
        <authorList>
            <person name="Kim W."/>
            <person name="Song I."/>
            <person name="Jeong J.-H."/>
            <person name="Kim D."/>
            <person name="Kim S."/>
            <person name="Ryu S."/>
            <person name="Song J.Y."/>
            <person name="Lee S.K."/>
        </authorList>
    </citation>
    <scope>NUCLEOTIDE SEQUENCE [LARGE SCALE GENOMIC DNA]</scope>
    <source>
        <tissue evidence="1">Muscle</tissue>
    </source>
</reference>
<name>A0A4Z2FSQ4_9TELE</name>